<proteinExistence type="predicted"/>
<protein>
    <submittedName>
        <fullName evidence="2">Uncharacterized protein</fullName>
    </submittedName>
</protein>
<feature type="transmembrane region" description="Helical" evidence="1">
    <location>
        <begin position="67"/>
        <end position="88"/>
    </location>
</feature>
<sequence>MPIYIAYLQDNENSPEYTRKVNAPTVDIARRALESEGYIVNSIVLEEDVPTSEQDSLISREALSYDFLHFFAKCLSILPAAWFVWVFLNFMYTLARSGSRIGSRRLWDIDWIPVQYQYSSNFHQFVNAWLDLVACFMILVSCIAIASVIKIKLQRLTEK</sequence>
<evidence type="ECO:0000313" key="2">
    <source>
        <dbReference type="EMBL" id="QDU32772.1"/>
    </source>
</evidence>
<keyword evidence="1" id="KW-0472">Membrane</keyword>
<dbReference type="EMBL" id="CP036425">
    <property type="protein sequence ID" value="QDU32772.1"/>
    <property type="molecule type" value="Genomic_DNA"/>
</dbReference>
<dbReference type="RefSeq" id="WP_145074870.1">
    <property type="nucleotide sequence ID" value="NZ_CP036425.1"/>
</dbReference>
<evidence type="ECO:0000256" key="1">
    <source>
        <dbReference type="SAM" id="Phobius"/>
    </source>
</evidence>
<name>A0A517YRC7_9BACT</name>
<evidence type="ECO:0000313" key="3">
    <source>
        <dbReference type="Proteomes" id="UP000317369"/>
    </source>
</evidence>
<keyword evidence="3" id="KW-1185">Reference proteome</keyword>
<gene>
    <name evidence="2" type="ORF">KS4_08060</name>
</gene>
<dbReference type="Proteomes" id="UP000317369">
    <property type="component" value="Chromosome"/>
</dbReference>
<dbReference type="AlphaFoldDB" id="A0A517YRC7"/>
<keyword evidence="1" id="KW-0812">Transmembrane</keyword>
<feature type="transmembrane region" description="Helical" evidence="1">
    <location>
        <begin position="128"/>
        <end position="149"/>
    </location>
</feature>
<reference evidence="2 3" key="1">
    <citation type="submission" date="2019-02" db="EMBL/GenBank/DDBJ databases">
        <title>Deep-cultivation of Planctomycetes and their phenomic and genomic characterization uncovers novel biology.</title>
        <authorList>
            <person name="Wiegand S."/>
            <person name="Jogler M."/>
            <person name="Boedeker C."/>
            <person name="Pinto D."/>
            <person name="Vollmers J."/>
            <person name="Rivas-Marin E."/>
            <person name="Kohn T."/>
            <person name="Peeters S.H."/>
            <person name="Heuer A."/>
            <person name="Rast P."/>
            <person name="Oberbeckmann S."/>
            <person name="Bunk B."/>
            <person name="Jeske O."/>
            <person name="Meyerdierks A."/>
            <person name="Storesund J.E."/>
            <person name="Kallscheuer N."/>
            <person name="Luecker S."/>
            <person name="Lage O.M."/>
            <person name="Pohl T."/>
            <person name="Merkel B.J."/>
            <person name="Hornburger P."/>
            <person name="Mueller R.-W."/>
            <person name="Bruemmer F."/>
            <person name="Labrenz M."/>
            <person name="Spormann A.M."/>
            <person name="Op den Camp H."/>
            <person name="Overmann J."/>
            <person name="Amann R."/>
            <person name="Jetten M.S.M."/>
            <person name="Mascher T."/>
            <person name="Medema M.H."/>
            <person name="Devos D.P."/>
            <person name="Kaster A.-K."/>
            <person name="Ovreas L."/>
            <person name="Rohde M."/>
            <person name="Galperin M.Y."/>
            <person name="Jogler C."/>
        </authorList>
    </citation>
    <scope>NUCLEOTIDE SEQUENCE [LARGE SCALE GENOMIC DNA]</scope>
    <source>
        <strain evidence="2 3">KS4</strain>
    </source>
</reference>
<accession>A0A517YRC7</accession>
<dbReference type="KEGG" id="pcor:KS4_08060"/>
<keyword evidence="1" id="KW-1133">Transmembrane helix</keyword>
<organism evidence="2 3">
    <name type="scientific">Poriferisphaera corsica</name>
    <dbReference type="NCBI Taxonomy" id="2528020"/>
    <lineage>
        <taxon>Bacteria</taxon>
        <taxon>Pseudomonadati</taxon>
        <taxon>Planctomycetota</taxon>
        <taxon>Phycisphaerae</taxon>
        <taxon>Phycisphaerales</taxon>
        <taxon>Phycisphaeraceae</taxon>
        <taxon>Poriferisphaera</taxon>
    </lineage>
</organism>